<dbReference type="AlphaFoldDB" id="A0AAD7BF39"/>
<keyword evidence="4 6" id="KW-1133">Transmembrane helix</keyword>
<organism evidence="7 8">
    <name type="scientific">Roridomyces roridus</name>
    <dbReference type="NCBI Taxonomy" id="1738132"/>
    <lineage>
        <taxon>Eukaryota</taxon>
        <taxon>Fungi</taxon>
        <taxon>Dikarya</taxon>
        <taxon>Basidiomycota</taxon>
        <taxon>Agaricomycotina</taxon>
        <taxon>Agaricomycetes</taxon>
        <taxon>Agaricomycetidae</taxon>
        <taxon>Agaricales</taxon>
        <taxon>Marasmiineae</taxon>
        <taxon>Mycenaceae</taxon>
        <taxon>Roridomyces</taxon>
    </lineage>
</organism>
<dbReference type="PROSITE" id="PS00218">
    <property type="entry name" value="AMINO_ACID_PERMEASE_1"/>
    <property type="match status" value="1"/>
</dbReference>
<dbReference type="GO" id="GO:0016020">
    <property type="term" value="C:membrane"/>
    <property type="evidence" value="ECO:0007669"/>
    <property type="project" value="UniProtKB-SubCell"/>
</dbReference>
<evidence type="ECO:0000256" key="4">
    <source>
        <dbReference type="ARBA" id="ARBA00022989"/>
    </source>
</evidence>
<feature type="transmembrane region" description="Helical" evidence="6">
    <location>
        <begin position="368"/>
        <end position="388"/>
    </location>
</feature>
<feature type="transmembrane region" description="Helical" evidence="6">
    <location>
        <begin position="69"/>
        <end position="90"/>
    </location>
</feature>
<evidence type="ECO:0000256" key="6">
    <source>
        <dbReference type="SAM" id="Phobius"/>
    </source>
</evidence>
<comment type="caution">
    <text evidence="7">The sequence shown here is derived from an EMBL/GenBank/DDBJ whole genome shotgun (WGS) entry which is preliminary data.</text>
</comment>
<feature type="transmembrane region" description="Helical" evidence="6">
    <location>
        <begin position="111"/>
        <end position="132"/>
    </location>
</feature>
<dbReference type="Pfam" id="PF13520">
    <property type="entry name" value="AA_permease_2"/>
    <property type="match status" value="1"/>
</dbReference>
<dbReference type="Gene3D" id="1.20.1740.10">
    <property type="entry name" value="Amino acid/polyamine transporter I"/>
    <property type="match status" value="1"/>
</dbReference>
<sequence length="512" mass="55896">MASQVPPTLVDDPKSQSDKRLLELGYKPEFRREMSLFGVLGISFCAIGILTGMSSAFQTGLFSGGPLSLFWGWNICSIFMLLIALSLAEICSAYPTMGGLYFWVCKMKPDVPFLGFGTGWLYTIAMVFTGTSGNLSVALYLASLAEVGTGRILTRLEIAVIAWGINIASGVLNTIGTKSISRMSSFNVWWTLGGTFVLVITLLVKAPVKNTASFVFTDLENFTGWQNKGFVVLLGFLQAVYTLEGCETAAQVAEEALRAEWLAPLAVVGSIVGSWFIGLIYMLALLFSIQSVSSIQGTAYAIPIAQLYFDAVGKRLTLMCITVIMLAQFMAAVTAFTASSRLFYALARDNAMPLKGRFMSLNRFQAPYYGIWLSVFVGCVISCAYIGSAIAFNAILSSAAISVMLGYLQPIIIRVFWPAALKARGPFHLGRYSWIINLLSFAFTIFICILFILPTAHPVNQLNMNYAVVAVGGLVLLVVLMWIFWGRKRFTGPVFTAEGDVGVEDEKKAEEQ</sequence>
<feature type="transmembrane region" description="Helical" evidence="6">
    <location>
        <begin position="465"/>
        <end position="485"/>
    </location>
</feature>
<keyword evidence="2" id="KW-0813">Transport</keyword>
<evidence type="ECO:0000256" key="5">
    <source>
        <dbReference type="ARBA" id="ARBA00023136"/>
    </source>
</evidence>
<keyword evidence="5 6" id="KW-0472">Membrane</keyword>
<protein>
    <submittedName>
        <fullName evidence="7">Amino acid transporter</fullName>
    </submittedName>
</protein>
<dbReference type="InterPro" id="IPR004840">
    <property type="entry name" value="Amino_acid_permease_CS"/>
</dbReference>
<dbReference type="Proteomes" id="UP001221142">
    <property type="component" value="Unassembled WGS sequence"/>
</dbReference>
<evidence type="ECO:0000313" key="7">
    <source>
        <dbReference type="EMBL" id="KAJ7618748.1"/>
    </source>
</evidence>
<evidence type="ECO:0000256" key="1">
    <source>
        <dbReference type="ARBA" id="ARBA00004141"/>
    </source>
</evidence>
<reference evidence="7" key="1">
    <citation type="submission" date="2023-03" db="EMBL/GenBank/DDBJ databases">
        <title>Massive genome expansion in bonnet fungi (Mycena s.s.) driven by repeated elements and novel gene families across ecological guilds.</title>
        <authorList>
            <consortium name="Lawrence Berkeley National Laboratory"/>
            <person name="Harder C.B."/>
            <person name="Miyauchi S."/>
            <person name="Viragh M."/>
            <person name="Kuo A."/>
            <person name="Thoen E."/>
            <person name="Andreopoulos B."/>
            <person name="Lu D."/>
            <person name="Skrede I."/>
            <person name="Drula E."/>
            <person name="Henrissat B."/>
            <person name="Morin E."/>
            <person name="Kohler A."/>
            <person name="Barry K."/>
            <person name="LaButti K."/>
            <person name="Morin E."/>
            <person name="Salamov A."/>
            <person name="Lipzen A."/>
            <person name="Mereny Z."/>
            <person name="Hegedus B."/>
            <person name="Baldrian P."/>
            <person name="Stursova M."/>
            <person name="Weitz H."/>
            <person name="Taylor A."/>
            <person name="Grigoriev I.V."/>
            <person name="Nagy L.G."/>
            <person name="Martin F."/>
            <person name="Kauserud H."/>
        </authorList>
    </citation>
    <scope>NUCLEOTIDE SEQUENCE</scope>
    <source>
        <strain evidence="7">9284</strain>
    </source>
</reference>
<keyword evidence="3 6" id="KW-0812">Transmembrane</keyword>
<dbReference type="PIRSF" id="PIRSF006060">
    <property type="entry name" value="AA_transporter"/>
    <property type="match status" value="1"/>
</dbReference>
<dbReference type="PANTHER" id="PTHR45649">
    <property type="entry name" value="AMINO-ACID PERMEASE BAT1"/>
    <property type="match status" value="1"/>
</dbReference>
<accession>A0AAD7BF39</accession>
<feature type="transmembrane region" description="Helical" evidence="6">
    <location>
        <begin position="152"/>
        <end position="176"/>
    </location>
</feature>
<feature type="transmembrane region" description="Helical" evidence="6">
    <location>
        <begin position="394"/>
        <end position="417"/>
    </location>
</feature>
<gene>
    <name evidence="7" type="ORF">FB45DRAFT_932360</name>
</gene>
<dbReference type="PANTHER" id="PTHR45649:SF26">
    <property type="entry name" value="OS04G0435100 PROTEIN"/>
    <property type="match status" value="1"/>
</dbReference>
<feature type="transmembrane region" description="Helical" evidence="6">
    <location>
        <begin position="429"/>
        <end position="453"/>
    </location>
</feature>
<dbReference type="InterPro" id="IPR002293">
    <property type="entry name" value="AA/rel_permease1"/>
</dbReference>
<feature type="transmembrane region" description="Helical" evidence="6">
    <location>
        <begin position="188"/>
        <end position="208"/>
    </location>
</feature>
<feature type="transmembrane region" description="Helical" evidence="6">
    <location>
        <begin position="316"/>
        <end position="347"/>
    </location>
</feature>
<feature type="transmembrane region" description="Helical" evidence="6">
    <location>
        <begin position="36"/>
        <end position="57"/>
    </location>
</feature>
<keyword evidence="8" id="KW-1185">Reference proteome</keyword>
<evidence type="ECO:0000256" key="3">
    <source>
        <dbReference type="ARBA" id="ARBA00022692"/>
    </source>
</evidence>
<dbReference type="GO" id="GO:0006865">
    <property type="term" value="P:amino acid transport"/>
    <property type="evidence" value="ECO:0007669"/>
    <property type="project" value="InterPro"/>
</dbReference>
<proteinExistence type="predicted"/>
<feature type="transmembrane region" description="Helical" evidence="6">
    <location>
        <begin position="262"/>
        <end position="287"/>
    </location>
</feature>
<name>A0AAD7BF39_9AGAR</name>
<dbReference type="GO" id="GO:0022857">
    <property type="term" value="F:transmembrane transporter activity"/>
    <property type="evidence" value="ECO:0007669"/>
    <property type="project" value="InterPro"/>
</dbReference>
<evidence type="ECO:0000256" key="2">
    <source>
        <dbReference type="ARBA" id="ARBA00022448"/>
    </source>
</evidence>
<evidence type="ECO:0000313" key="8">
    <source>
        <dbReference type="Proteomes" id="UP001221142"/>
    </source>
</evidence>
<dbReference type="EMBL" id="JARKIF010000019">
    <property type="protein sequence ID" value="KAJ7618748.1"/>
    <property type="molecule type" value="Genomic_DNA"/>
</dbReference>
<comment type="subcellular location">
    <subcellularLocation>
        <location evidence="1">Membrane</location>
        <topology evidence="1">Multi-pass membrane protein</topology>
    </subcellularLocation>
</comment>